<feature type="transmembrane region" description="Helical" evidence="1">
    <location>
        <begin position="586"/>
        <end position="605"/>
    </location>
</feature>
<keyword evidence="1" id="KW-0812">Transmembrane</keyword>
<dbReference type="PANTHER" id="PTHR37464:SF1">
    <property type="entry name" value="BLL2463 PROTEIN"/>
    <property type="match status" value="1"/>
</dbReference>
<organism evidence="3 4">
    <name type="scientific">Aerophobetes bacterium</name>
    <dbReference type="NCBI Taxonomy" id="2030807"/>
    <lineage>
        <taxon>Bacteria</taxon>
        <taxon>Candidatus Aerophobota</taxon>
    </lineage>
</organism>
<dbReference type="AlphaFoldDB" id="A0A523Y6E6"/>
<dbReference type="SMART" id="SM00327">
    <property type="entry name" value="VWA"/>
    <property type="match status" value="1"/>
</dbReference>
<reference evidence="3 4" key="1">
    <citation type="submission" date="2019-03" db="EMBL/GenBank/DDBJ databases">
        <title>Metabolic potential of uncultured bacteria and archaea associated with petroleum seepage in deep-sea sediments.</title>
        <authorList>
            <person name="Dong X."/>
            <person name="Hubert C."/>
        </authorList>
    </citation>
    <scope>NUCLEOTIDE SEQUENCE [LARGE SCALE GENOMIC DNA]</scope>
    <source>
        <strain evidence="3">E29_bin25</strain>
    </source>
</reference>
<dbReference type="Proteomes" id="UP000315669">
    <property type="component" value="Unassembled WGS sequence"/>
</dbReference>
<accession>A0A523Y6E6</accession>
<feature type="transmembrane region" description="Helical" evidence="1">
    <location>
        <begin position="6"/>
        <end position="24"/>
    </location>
</feature>
<dbReference type="CDD" id="cd00198">
    <property type="entry name" value="vWFA"/>
    <property type="match status" value="1"/>
</dbReference>
<dbReference type="Gene3D" id="3.40.50.410">
    <property type="entry name" value="von Willebrand factor, type A domain"/>
    <property type="match status" value="1"/>
</dbReference>
<proteinExistence type="predicted"/>
<comment type="caution">
    <text evidence="3">The sequence shown here is derived from an EMBL/GenBank/DDBJ whole genome shotgun (WGS) entry which is preliminary data.</text>
</comment>
<evidence type="ECO:0000313" key="4">
    <source>
        <dbReference type="Proteomes" id="UP000315669"/>
    </source>
</evidence>
<protein>
    <submittedName>
        <fullName evidence="3">VWA domain-containing protein</fullName>
    </submittedName>
</protein>
<evidence type="ECO:0000259" key="2">
    <source>
        <dbReference type="SMART" id="SM00327"/>
    </source>
</evidence>
<feature type="domain" description="VWFA" evidence="2">
    <location>
        <begin position="85"/>
        <end position="255"/>
    </location>
</feature>
<dbReference type="PANTHER" id="PTHR37464">
    <property type="entry name" value="BLL2463 PROTEIN"/>
    <property type="match status" value="1"/>
</dbReference>
<evidence type="ECO:0000313" key="3">
    <source>
        <dbReference type="EMBL" id="TET86659.1"/>
    </source>
</evidence>
<keyword evidence="1" id="KW-0472">Membrane</keyword>
<evidence type="ECO:0000256" key="1">
    <source>
        <dbReference type="SAM" id="Phobius"/>
    </source>
</evidence>
<dbReference type="InterPro" id="IPR024163">
    <property type="entry name" value="Aerotolerance_reg_N"/>
</dbReference>
<dbReference type="SUPFAM" id="SSF53300">
    <property type="entry name" value="vWA-like"/>
    <property type="match status" value="1"/>
</dbReference>
<dbReference type="SUPFAM" id="SSF52317">
    <property type="entry name" value="Class I glutamine amidotransferase-like"/>
    <property type="match status" value="1"/>
</dbReference>
<dbReference type="InterPro" id="IPR002035">
    <property type="entry name" value="VWF_A"/>
</dbReference>
<dbReference type="EMBL" id="SOII01000003">
    <property type="protein sequence ID" value="TET86659.1"/>
    <property type="molecule type" value="Genomic_DNA"/>
</dbReference>
<keyword evidence="1" id="KW-1133">Transmembrane helix</keyword>
<dbReference type="InterPro" id="IPR029062">
    <property type="entry name" value="Class_I_gatase-like"/>
</dbReference>
<dbReference type="Pfam" id="PF07584">
    <property type="entry name" value="BatA"/>
    <property type="match status" value="1"/>
</dbReference>
<sequence length="623" mass="71161">MTILNPSAFYLLLLLGIILFFYLLKGRPRKVIVSSTLFWRRIRQALPAQRPRWRLPPELLLFLQIALLTLLIMALAQFLLSRKEKKEFIVIVMDTTASMQATDLIPNRLAVAKKRAQEFIKELPENTQLALVQAGKRPQLIANFSDERSYLLKRLKALTPADVRGNETAALELANSILPTQTQGRVIFFTDGAFELDLDSLPQTVELVPLDKKNSRNLAITSFELRPRTEDSEKYELLVKVTNFSLQKERFSLRLWLGQNLIFKSESALSSQEEKKYIHNLEVKQKTILKAEIYPYPQDDLAIDNTAYALPGFSERLNVLLVSRGNLFLKATLESYPQVNLYQKQTILPEELSGYDLIIFDNIVPPPLKRGNIVCLGVLPPNLSLEEQDPQPNPILTEWQIDHPLLRFVNLENMNVRQSLGIETLPEADILLRSSAGPLIQVWQSGGLRLLFIGFDLYNSDFPLQIGFPIFIFNLLQWFHPQVFDPTYSQIQTGEEFVIFPKAQKEEITIVNPHNEIITIEDRKDPLIFSETTIAGVYTLDGKSLFTANLLSAHESNLLSRVTFSAASREVNRQVKNEYSESKLSLSPMLILLSCLLLFIEWYLYHFPGAIGKKKSKFSKRTA</sequence>
<dbReference type="InterPro" id="IPR036465">
    <property type="entry name" value="vWFA_dom_sf"/>
</dbReference>
<feature type="transmembrane region" description="Helical" evidence="1">
    <location>
        <begin position="59"/>
        <end position="80"/>
    </location>
</feature>
<name>A0A523Y6E6_UNCAE</name>
<gene>
    <name evidence="3" type="ORF">E3J32_00035</name>
</gene>
<dbReference type="Pfam" id="PF13519">
    <property type="entry name" value="VWA_2"/>
    <property type="match status" value="1"/>
</dbReference>